<dbReference type="PANTHER" id="PTHR10334">
    <property type="entry name" value="CYSTEINE-RICH SECRETORY PROTEIN-RELATED"/>
    <property type="match status" value="1"/>
</dbReference>
<dbReference type="SMART" id="SM00198">
    <property type="entry name" value="SCP"/>
    <property type="match status" value="1"/>
</dbReference>
<dbReference type="AlphaFoldDB" id="A0AA38J2K7"/>
<evidence type="ECO:0000256" key="1">
    <source>
        <dbReference type="ARBA" id="ARBA00004613"/>
    </source>
</evidence>
<dbReference type="Pfam" id="PF00188">
    <property type="entry name" value="CAP"/>
    <property type="match status" value="1"/>
</dbReference>
<evidence type="ECO:0000256" key="2">
    <source>
        <dbReference type="ARBA" id="ARBA00022525"/>
    </source>
</evidence>
<evidence type="ECO:0000313" key="5">
    <source>
        <dbReference type="EMBL" id="KAJ3665896.1"/>
    </source>
</evidence>
<dbReference type="Proteomes" id="UP001168821">
    <property type="component" value="Unassembled WGS sequence"/>
</dbReference>
<dbReference type="InterPro" id="IPR001283">
    <property type="entry name" value="CRISP-related"/>
</dbReference>
<protein>
    <recommendedName>
        <fullName evidence="4">SCP domain-containing protein</fullName>
    </recommendedName>
</protein>
<dbReference type="PRINTS" id="PR00837">
    <property type="entry name" value="V5TPXLIKE"/>
</dbReference>
<keyword evidence="3" id="KW-0732">Signal</keyword>
<comment type="subcellular location">
    <subcellularLocation>
        <location evidence="1">Secreted</location>
    </subcellularLocation>
</comment>
<evidence type="ECO:0000313" key="6">
    <source>
        <dbReference type="Proteomes" id="UP001168821"/>
    </source>
</evidence>
<comment type="caution">
    <text evidence="5">The sequence shown here is derived from an EMBL/GenBank/DDBJ whole genome shotgun (WGS) entry which is preliminary data.</text>
</comment>
<dbReference type="PRINTS" id="PR00838">
    <property type="entry name" value="V5ALLERGEN"/>
</dbReference>
<feature type="signal peptide" evidence="3">
    <location>
        <begin position="1"/>
        <end position="27"/>
    </location>
</feature>
<dbReference type="CDD" id="cd05380">
    <property type="entry name" value="CAP_euk"/>
    <property type="match status" value="1"/>
</dbReference>
<dbReference type="InterPro" id="IPR035940">
    <property type="entry name" value="CAP_sf"/>
</dbReference>
<feature type="domain" description="SCP" evidence="4">
    <location>
        <begin position="41"/>
        <end position="198"/>
    </location>
</feature>
<proteinExistence type="predicted"/>
<name>A0AA38J2K7_9CUCU</name>
<dbReference type="Gene3D" id="3.40.33.10">
    <property type="entry name" value="CAP"/>
    <property type="match status" value="1"/>
</dbReference>
<feature type="chain" id="PRO_5041284145" description="SCP domain-containing protein" evidence="3">
    <location>
        <begin position="28"/>
        <end position="288"/>
    </location>
</feature>
<organism evidence="5 6">
    <name type="scientific">Zophobas morio</name>
    <dbReference type="NCBI Taxonomy" id="2755281"/>
    <lineage>
        <taxon>Eukaryota</taxon>
        <taxon>Metazoa</taxon>
        <taxon>Ecdysozoa</taxon>
        <taxon>Arthropoda</taxon>
        <taxon>Hexapoda</taxon>
        <taxon>Insecta</taxon>
        <taxon>Pterygota</taxon>
        <taxon>Neoptera</taxon>
        <taxon>Endopterygota</taxon>
        <taxon>Coleoptera</taxon>
        <taxon>Polyphaga</taxon>
        <taxon>Cucujiformia</taxon>
        <taxon>Tenebrionidae</taxon>
        <taxon>Zophobas</taxon>
    </lineage>
</organism>
<dbReference type="SUPFAM" id="SSF55797">
    <property type="entry name" value="PR-1-like"/>
    <property type="match status" value="1"/>
</dbReference>
<dbReference type="GO" id="GO:0005576">
    <property type="term" value="C:extracellular region"/>
    <property type="evidence" value="ECO:0007669"/>
    <property type="project" value="UniProtKB-SubCell"/>
</dbReference>
<keyword evidence="2" id="KW-0964">Secreted</keyword>
<dbReference type="EMBL" id="JALNTZ010000001">
    <property type="protein sequence ID" value="KAJ3665896.1"/>
    <property type="molecule type" value="Genomic_DNA"/>
</dbReference>
<accession>A0AA38J2K7</accession>
<evidence type="ECO:0000256" key="3">
    <source>
        <dbReference type="SAM" id="SignalP"/>
    </source>
</evidence>
<dbReference type="InterPro" id="IPR014044">
    <property type="entry name" value="CAP_dom"/>
</dbReference>
<keyword evidence="6" id="KW-1185">Reference proteome</keyword>
<sequence length="288" mass="32889">MSSLSIITIQPLLAFLTHLLVIRGTYSHCDKRLIHTGVSEEEKQSILDAHNKMRQRVALGQINGQPQASDMMTMTWDNVLAAQAQNWATACTYTVHDSHRHLEAYFVGQNIATRWTTRSPRSFHDAKPSWTKDAMSPWFSEHQMYNFEPFTHTPASHYTQLIWAKTTLVGCGYAFYEERQRFTKKYVCNYGPSGNVIVPLENILDYAKNQEPTIIENMEVIIFSTLNLTKNAMGIAVAIIIMFSDTFISEITLLLRSLENLRGIDCERHLERNAGTVKALIPRFLSTK</sequence>
<reference evidence="5" key="1">
    <citation type="journal article" date="2023" name="G3 (Bethesda)">
        <title>Whole genome assemblies of Zophobas morio and Tenebrio molitor.</title>
        <authorList>
            <person name="Kaur S."/>
            <person name="Stinson S.A."/>
            <person name="diCenzo G.C."/>
        </authorList>
    </citation>
    <scope>NUCLEOTIDE SEQUENCE</scope>
    <source>
        <strain evidence="5">QUZm001</strain>
    </source>
</reference>
<gene>
    <name evidence="5" type="ORF">Zmor_001360</name>
</gene>
<evidence type="ECO:0000259" key="4">
    <source>
        <dbReference type="SMART" id="SM00198"/>
    </source>
</evidence>
<dbReference type="InterPro" id="IPR002413">
    <property type="entry name" value="V5_allergen-like"/>
</dbReference>